<evidence type="ECO:0000256" key="1">
    <source>
        <dbReference type="SAM" id="Phobius"/>
    </source>
</evidence>
<dbReference type="InterPro" id="IPR031734">
    <property type="entry name" value="MBF2"/>
</dbReference>
<dbReference type="Pfam" id="PF15868">
    <property type="entry name" value="MBF2"/>
    <property type="match status" value="1"/>
</dbReference>
<sequence length="148" mass="16845">MRQWRRNGCVTYRRTKSYIGTAKGRGIKAQKAYASVFMHLGDDSHTRMYSIVLLEKMKAVFFTFLVATIVVVQCNHLFLGTNVNRPMVHHQRVERSAKVFRKGILVIDSKGTEASANVTDGGVGFTHCNVRMKSERGRGLHYDIYIYA</sequence>
<keyword evidence="1" id="KW-0472">Membrane</keyword>
<comment type="caution">
    <text evidence="2">The sequence shown here is derived from an EMBL/GenBank/DDBJ whole genome shotgun (WGS) entry which is preliminary data.</text>
</comment>
<evidence type="ECO:0000313" key="2">
    <source>
        <dbReference type="EMBL" id="KOB70201.1"/>
    </source>
</evidence>
<accession>A0A0L7L4F2</accession>
<dbReference type="EMBL" id="JTDY01003071">
    <property type="protein sequence ID" value="KOB70201.1"/>
    <property type="molecule type" value="Genomic_DNA"/>
</dbReference>
<evidence type="ECO:0000313" key="3">
    <source>
        <dbReference type="Proteomes" id="UP000037510"/>
    </source>
</evidence>
<protein>
    <submittedName>
        <fullName evidence="2">Uncharacterized protein</fullName>
    </submittedName>
</protein>
<organism evidence="2 3">
    <name type="scientific">Operophtera brumata</name>
    <name type="common">Winter moth</name>
    <name type="synonym">Phalaena brumata</name>
    <dbReference type="NCBI Taxonomy" id="104452"/>
    <lineage>
        <taxon>Eukaryota</taxon>
        <taxon>Metazoa</taxon>
        <taxon>Ecdysozoa</taxon>
        <taxon>Arthropoda</taxon>
        <taxon>Hexapoda</taxon>
        <taxon>Insecta</taxon>
        <taxon>Pterygota</taxon>
        <taxon>Neoptera</taxon>
        <taxon>Endopterygota</taxon>
        <taxon>Lepidoptera</taxon>
        <taxon>Glossata</taxon>
        <taxon>Ditrysia</taxon>
        <taxon>Geometroidea</taxon>
        <taxon>Geometridae</taxon>
        <taxon>Larentiinae</taxon>
        <taxon>Operophtera</taxon>
    </lineage>
</organism>
<proteinExistence type="predicted"/>
<gene>
    <name evidence="2" type="ORF">OBRU01_15707</name>
</gene>
<keyword evidence="1" id="KW-0812">Transmembrane</keyword>
<keyword evidence="3" id="KW-1185">Reference proteome</keyword>
<name>A0A0L7L4F2_OPEBR</name>
<keyword evidence="1" id="KW-1133">Transmembrane helix</keyword>
<dbReference type="Proteomes" id="UP000037510">
    <property type="component" value="Unassembled WGS sequence"/>
</dbReference>
<dbReference type="AlphaFoldDB" id="A0A0L7L4F2"/>
<reference evidence="2 3" key="1">
    <citation type="journal article" date="2015" name="Genome Biol. Evol.">
        <title>The genome of winter moth (Operophtera brumata) provides a genomic perspective on sexual dimorphism and phenology.</title>
        <authorList>
            <person name="Derks M.F."/>
            <person name="Smit S."/>
            <person name="Salis L."/>
            <person name="Schijlen E."/>
            <person name="Bossers A."/>
            <person name="Mateman C."/>
            <person name="Pijl A.S."/>
            <person name="de Ridder D."/>
            <person name="Groenen M.A."/>
            <person name="Visser M.E."/>
            <person name="Megens H.J."/>
        </authorList>
    </citation>
    <scope>NUCLEOTIDE SEQUENCE [LARGE SCALE GENOMIC DNA]</scope>
    <source>
        <strain evidence="2">WM2013NL</strain>
        <tissue evidence="2">Head and thorax</tissue>
    </source>
</reference>
<feature type="transmembrane region" description="Helical" evidence="1">
    <location>
        <begin position="59"/>
        <end position="79"/>
    </location>
</feature>